<comment type="caution">
    <text evidence="1">The sequence shown here is derived from an EMBL/GenBank/DDBJ whole genome shotgun (WGS) entry which is preliminary data.</text>
</comment>
<evidence type="ECO:0000313" key="1">
    <source>
        <dbReference type="EMBL" id="MBB6501118.1"/>
    </source>
</evidence>
<gene>
    <name evidence="1" type="ORF">HDF25_003281</name>
</gene>
<evidence type="ECO:0000313" key="2">
    <source>
        <dbReference type="Proteomes" id="UP000521017"/>
    </source>
</evidence>
<dbReference type="PROSITE" id="PS51257">
    <property type="entry name" value="PROKAR_LIPOPROTEIN"/>
    <property type="match status" value="1"/>
</dbReference>
<sequence>MKIKLILITLSVITLYSCKKGKPEITPEPVRYSKIESFLTPYENEQLVPSKRFLLSSKSFDNSGHLTLYLYRVFGTDLVDTVDNTLQKSTYKYENNRIVEEDVLSIAKAIHQVDVKVKLTYTSKGDTSEVTIYDNQTSKLSGRYVYFYGSNGMKSKITCYSVTDEVGSPAGTEFYSHFFKYDDNKNITELSEILPDAKNTVNYTIKYVYNSKNNLIKATNITYHFGPYYEGQYQYDEKGRIVEYTKTHNPGVPESWSTRFVNSYNNDGQLSKQILYSGTFQIGIIEYFYIK</sequence>
<name>A0A7X0J4T2_9SPHI</name>
<dbReference type="AlphaFoldDB" id="A0A7X0J4T2"/>
<protein>
    <recommendedName>
        <fullName evidence="3">YD repeat-containing protein</fullName>
    </recommendedName>
</protein>
<organism evidence="1 2">
    <name type="scientific">Pedobacter cryoconitis</name>
    <dbReference type="NCBI Taxonomy" id="188932"/>
    <lineage>
        <taxon>Bacteria</taxon>
        <taxon>Pseudomonadati</taxon>
        <taxon>Bacteroidota</taxon>
        <taxon>Sphingobacteriia</taxon>
        <taxon>Sphingobacteriales</taxon>
        <taxon>Sphingobacteriaceae</taxon>
        <taxon>Pedobacter</taxon>
    </lineage>
</organism>
<accession>A0A7X0J4T2</accession>
<dbReference type="RefSeq" id="WP_184626535.1">
    <property type="nucleotide sequence ID" value="NZ_JACHCC010000008.1"/>
</dbReference>
<reference evidence="1 2" key="1">
    <citation type="submission" date="2020-08" db="EMBL/GenBank/DDBJ databases">
        <title>Genomic Encyclopedia of Type Strains, Phase IV (KMG-V): Genome sequencing to study the core and pangenomes of soil and plant-associated prokaryotes.</title>
        <authorList>
            <person name="Whitman W."/>
        </authorList>
    </citation>
    <scope>NUCLEOTIDE SEQUENCE [LARGE SCALE GENOMIC DNA]</scope>
    <source>
        <strain evidence="1 2">M2T3</strain>
    </source>
</reference>
<proteinExistence type="predicted"/>
<dbReference type="EMBL" id="JACHCC010000008">
    <property type="protein sequence ID" value="MBB6501118.1"/>
    <property type="molecule type" value="Genomic_DNA"/>
</dbReference>
<dbReference type="Proteomes" id="UP000521017">
    <property type="component" value="Unassembled WGS sequence"/>
</dbReference>
<dbReference type="Gene3D" id="2.180.10.10">
    <property type="entry name" value="RHS repeat-associated core"/>
    <property type="match status" value="1"/>
</dbReference>
<evidence type="ECO:0008006" key="3">
    <source>
        <dbReference type="Google" id="ProtNLM"/>
    </source>
</evidence>